<keyword evidence="2" id="KW-1185">Reference proteome</keyword>
<evidence type="ECO:0000313" key="1">
    <source>
        <dbReference type="EMBL" id="SEN60210.1"/>
    </source>
</evidence>
<evidence type="ECO:0000313" key="2">
    <source>
        <dbReference type="Proteomes" id="UP000198984"/>
    </source>
</evidence>
<proteinExistence type="predicted"/>
<name>A0A1H8HV28_9BACT</name>
<protein>
    <recommendedName>
        <fullName evidence="3">DUF4382 domain-containing protein</fullName>
    </recommendedName>
</protein>
<sequence length="250" mass="26753">MQPKFHHVCGGLALASVLFFSACSKQESSKPQNANADGQISYEMSAENAATTIGGDAAGIEKLAAITNKPSMAKTSGLFDFTWTEIMLRVREVKFSAKKGNDEVNFSVKGDRQVDVLKAIGFLGVIDIPKGTYKYVKVYVKAEGDEPKPAAVLAGKITWQGDDIPFTIRLSGSMTLKADARDVVVGDSTLSMKGKLKLDLKIIAAKLQIGDFTGSFSGGHLVINVNMDTGTGKKCRSGFESCMHADHGHD</sequence>
<organism evidence="1 2">
    <name type="scientific">Chitinophaga rupis</name>
    <dbReference type="NCBI Taxonomy" id="573321"/>
    <lineage>
        <taxon>Bacteria</taxon>
        <taxon>Pseudomonadati</taxon>
        <taxon>Bacteroidota</taxon>
        <taxon>Chitinophagia</taxon>
        <taxon>Chitinophagales</taxon>
        <taxon>Chitinophagaceae</taxon>
        <taxon>Chitinophaga</taxon>
    </lineage>
</organism>
<accession>A0A1H8HV28</accession>
<dbReference type="AlphaFoldDB" id="A0A1H8HV28"/>
<dbReference type="OrthoDB" id="662322at2"/>
<dbReference type="RefSeq" id="WP_143081180.1">
    <property type="nucleotide sequence ID" value="NZ_FOBB01000011.1"/>
</dbReference>
<dbReference type="PROSITE" id="PS51257">
    <property type="entry name" value="PROKAR_LIPOPROTEIN"/>
    <property type="match status" value="1"/>
</dbReference>
<reference evidence="1 2" key="1">
    <citation type="submission" date="2016-10" db="EMBL/GenBank/DDBJ databases">
        <authorList>
            <person name="de Groot N.N."/>
        </authorList>
    </citation>
    <scope>NUCLEOTIDE SEQUENCE [LARGE SCALE GENOMIC DNA]</scope>
    <source>
        <strain evidence="1 2">DSM 21039</strain>
    </source>
</reference>
<dbReference type="Proteomes" id="UP000198984">
    <property type="component" value="Unassembled WGS sequence"/>
</dbReference>
<evidence type="ECO:0008006" key="3">
    <source>
        <dbReference type="Google" id="ProtNLM"/>
    </source>
</evidence>
<gene>
    <name evidence="1" type="ORF">SAMN04488505_111172</name>
</gene>
<dbReference type="EMBL" id="FOBB01000011">
    <property type="protein sequence ID" value="SEN60210.1"/>
    <property type="molecule type" value="Genomic_DNA"/>
</dbReference>